<evidence type="ECO:0008006" key="4">
    <source>
        <dbReference type="Google" id="ProtNLM"/>
    </source>
</evidence>
<keyword evidence="1" id="KW-0472">Membrane</keyword>
<gene>
    <name evidence="2" type="ORF">PEV8663_03830</name>
</gene>
<feature type="transmembrane region" description="Helical" evidence="1">
    <location>
        <begin position="20"/>
        <end position="41"/>
    </location>
</feature>
<organism evidence="2 3">
    <name type="scientific">Pelagimonas varians</name>
    <dbReference type="NCBI Taxonomy" id="696760"/>
    <lineage>
        <taxon>Bacteria</taxon>
        <taxon>Pseudomonadati</taxon>
        <taxon>Pseudomonadota</taxon>
        <taxon>Alphaproteobacteria</taxon>
        <taxon>Rhodobacterales</taxon>
        <taxon>Roseobacteraceae</taxon>
        <taxon>Pelagimonas</taxon>
    </lineage>
</organism>
<evidence type="ECO:0000313" key="3">
    <source>
        <dbReference type="Proteomes" id="UP000220836"/>
    </source>
</evidence>
<feature type="transmembrane region" description="Helical" evidence="1">
    <location>
        <begin position="53"/>
        <end position="74"/>
    </location>
</feature>
<dbReference type="EMBL" id="FXYH01000017">
    <property type="protein sequence ID" value="SMX48375.1"/>
    <property type="molecule type" value="Genomic_DNA"/>
</dbReference>
<feature type="transmembrane region" description="Helical" evidence="1">
    <location>
        <begin position="94"/>
        <end position="111"/>
    </location>
</feature>
<feature type="transmembrane region" description="Helical" evidence="1">
    <location>
        <begin position="161"/>
        <end position="182"/>
    </location>
</feature>
<dbReference type="OrthoDB" id="5797013at2"/>
<keyword evidence="3" id="KW-1185">Reference proteome</keyword>
<proteinExistence type="predicted"/>
<accession>A0A238KZX6</accession>
<reference evidence="2 3" key="1">
    <citation type="submission" date="2017-05" db="EMBL/GenBank/DDBJ databases">
        <authorList>
            <person name="Song R."/>
            <person name="Chenine A.L."/>
            <person name="Ruprecht R.M."/>
        </authorList>
    </citation>
    <scope>NUCLEOTIDE SEQUENCE [LARGE SCALE GENOMIC DNA]</scope>
    <source>
        <strain evidence="2 3">CECT 8663</strain>
    </source>
</reference>
<protein>
    <recommendedName>
        <fullName evidence="4">Permease</fullName>
    </recommendedName>
</protein>
<name>A0A238KZX6_9RHOB</name>
<keyword evidence="1" id="KW-1133">Transmembrane helix</keyword>
<dbReference type="Proteomes" id="UP000220836">
    <property type="component" value="Unassembled WGS sequence"/>
</dbReference>
<dbReference type="RefSeq" id="WP_097806266.1">
    <property type="nucleotide sequence ID" value="NZ_CBDIHF020000002.1"/>
</dbReference>
<evidence type="ECO:0000313" key="2">
    <source>
        <dbReference type="EMBL" id="SMX48375.1"/>
    </source>
</evidence>
<evidence type="ECO:0000256" key="1">
    <source>
        <dbReference type="SAM" id="Phobius"/>
    </source>
</evidence>
<keyword evidence="1" id="KW-0812">Transmembrane</keyword>
<dbReference type="AlphaFoldDB" id="A0A238KZX6"/>
<sequence>MPSLKNTEADPPPIRKKRQIIDGSLLVLSAFTALAGIAVFLSSGAGRALEIVADTFTFLAVLSPKIAAGIFIAATLPLMLPKEHVGRLIGRESGLRGLLIAAFCGAAILGGPMMTFPIAAGLGVAGADLGAMIAFISGWSLLGLNRTLIWEFSFLPADLVWTRYLLSLPVPILLGLAVRTFLQVRK</sequence>